<sequence>MAQEGVVYSHFQKNSSNIGSPSIAANRKPEDEKNRTTTATTQGQGLWTFNIQIF</sequence>
<dbReference type="EMBL" id="ASGP02000001">
    <property type="protein sequence ID" value="KAH9527450.1"/>
    <property type="molecule type" value="Genomic_DNA"/>
</dbReference>
<evidence type="ECO:0000256" key="1">
    <source>
        <dbReference type="SAM" id="MobiDB-lite"/>
    </source>
</evidence>
<feature type="compositionally biased region" description="Polar residues" evidence="1">
    <location>
        <begin position="11"/>
        <end position="20"/>
    </location>
</feature>
<feature type="region of interest" description="Disordered" evidence="1">
    <location>
        <begin position="1"/>
        <end position="42"/>
    </location>
</feature>
<reference evidence="2" key="1">
    <citation type="submission" date="2013-05" db="EMBL/GenBank/DDBJ databases">
        <authorList>
            <person name="Yim A.K.Y."/>
            <person name="Chan T.F."/>
            <person name="Ji K.M."/>
            <person name="Liu X.Y."/>
            <person name="Zhou J.W."/>
            <person name="Li R.Q."/>
            <person name="Yang K.Y."/>
            <person name="Li J."/>
            <person name="Li M."/>
            <person name="Law P.T.W."/>
            <person name="Wu Y.L."/>
            <person name="Cai Z.L."/>
            <person name="Qin H."/>
            <person name="Bao Y."/>
            <person name="Leung R.K.K."/>
            <person name="Ng P.K.S."/>
            <person name="Zou J."/>
            <person name="Zhong X.J."/>
            <person name="Ran P.X."/>
            <person name="Zhong N.S."/>
            <person name="Liu Z.G."/>
            <person name="Tsui S.K.W."/>
        </authorList>
    </citation>
    <scope>NUCLEOTIDE SEQUENCE</scope>
    <source>
        <strain evidence="2">Derf</strain>
        <tissue evidence="2">Whole organism</tissue>
    </source>
</reference>
<keyword evidence="3" id="KW-1185">Reference proteome</keyword>
<gene>
    <name evidence="2" type="ORF">DERF_001462</name>
</gene>
<proteinExistence type="predicted"/>
<evidence type="ECO:0000313" key="2">
    <source>
        <dbReference type="EMBL" id="KAH9527450.1"/>
    </source>
</evidence>
<organism evidence="2 3">
    <name type="scientific">Dermatophagoides farinae</name>
    <name type="common">American house dust mite</name>
    <dbReference type="NCBI Taxonomy" id="6954"/>
    <lineage>
        <taxon>Eukaryota</taxon>
        <taxon>Metazoa</taxon>
        <taxon>Ecdysozoa</taxon>
        <taxon>Arthropoda</taxon>
        <taxon>Chelicerata</taxon>
        <taxon>Arachnida</taxon>
        <taxon>Acari</taxon>
        <taxon>Acariformes</taxon>
        <taxon>Sarcoptiformes</taxon>
        <taxon>Astigmata</taxon>
        <taxon>Psoroptidia</taxon>
        <taxon>Analgoidea</taxon>
        <taxon>Pyroglyphidae</taxon>
        <taxon>Dermatophagoidinae</taxon>
        <taxon>Dermatophagoides</taxon>
    </lineage>
</organism>
<comment type="caution">
    <text evidence="2">The sequence shown here is derived from an EMBL/GenBank/DDBJ whole genome shotgun (WGS) entry which is preliminary data.</text>
</comment>
<name>A0A922IAJ3_DERFA</name>
<dbReference type="AlphaFoldDB" id="A0A922IAJ3"/>
<protein>
    <submittedName>
        <fullName evidence="2">Uncharacterized protein</fullName>
    </submittedName>
</protein>
<accession>A0A922IAJ3</accession>
<reference evidence="2" key="2">
    <citation type="journal article" date="2022" name="Res Sq">
        <title>Comparative Genomics Reveals Insights into the Divergent Evolution of Astigmatic Mites and Household Pest Adaptations.</title>
        <authorList>
            <person name="Xiong Q."/>
            <person name="Wan A.T.-Y."/>
            <person name="Liu X.-Y."/>
            <person name="Fung C.S.-H."/>
            <person name="Xiao X."/>
            <person name="Malainual N."/>
            <person name="Hou J."/>
            <person name="Wang L."/>
            <person name="Wang M."/>
            <person name="Yang K."/>
            <person name="Cui Y."/>
            <person name="Leung E."/>
            <person name="Nong W."/>
            <person name="Shin S.-K."/>
            <person name="Au S."/>
            <person name="Jeong K.Y."/>
            <person name="Chew F.T."/>
            <person name="Hui J."/>
            <person name="Leung T.F."/>
            <person name="Tungtrongchitr A."/>
            <person name="Zhong N."/>
            <person name="Liu Z."/>
            <person name="Tsui S."/>
        </authorList>
    </citation>
    <scope>NUCLEOTIDE SEQUENCE</scope>
    <source>
        <strain evidence="2">Derf</strain>
        <tissue evidence="2">Whole organism</tissue>
    </source>
</reference>
<dbReference type="Proteomes" id="UP000790347">
    <property type="component" value="Unassembled WGS sequence"/>
</dbReference>
<evidence type="ECO:0000313" key="3">
    <source>
        <dbReference type="Proteomes" id="UP000790347"/>
    </source>
</evidence>